<accession>A0ACB8U3E9</accession>
<keyword evidence="2" id="KW-1185">Reference proteome</keyword>
<proteinExistence type="predicted"/>
<organism evidence="1 2">
    <name type="scientific">Irpex rosettiformis</name>
    <dbReference type="NCBI Taxonomy" id="378272"/>
    <lineage>
        <taxon>Eukaryota</taxon>
        <taxon>Fungi</taxon>
        <taxon>Dikarya</taxon>
        <taxon>Basidiomycota</taxon>
        <taxon>Agaricomycotina</taxon>
        <taxon>Agaricomycetes</taxon>
        <taxon>Polyporales</taxon>
        <taxon>Irpicaceae</taxon>
        <taxon>Irpex</taxon>
    </lineage>
</organism>
<name>A0ACB8U3E9_9APHY</name>
<dbReference type="EMBL" id="MU274912">
    <property type="protein sequence ID" value="KAI0088760.1"/>
    <property type="molecule type" value="Genomic_DNA"/>
</dbReference>
<evidence type="ECO:0000313" key="2">
    <source>
        <dbReference type="Proteomes" id="UP001055072"/>
    </source>
</evidence>
<sequence>MPSSFTSQVSSPYSQPWIGEHRLFALLYYPVTQLAHALPPDCEWPSEFFLVHSRSIQVLFFARVLPLKTPLDKYSASSGHGVTNTVRGVVFRAALLGAQHVEIAEITSGMGADVIVYLLN</sequence>
<gene>
    <name evidence="1" type="ORF">BDY19DRAFT_1056955</name>
</gene>
<protein>
    <submittedName>
        <fullName evidence="1">Uncharacterized protein</fullName>
    </submittedName>
</protein>
<comment type="caution">
    <text evidence="1">The sequence shown here is derived from an EMBL/GenBank/DDBJ whole genome shotgun (WGS) entry which is preliminary data.</text>
</comment>
<reference evidence="1" key="1">
    <citation type="journal article" date="2021" name="Environ. Microbiol.">
        <title>Gene family expansions and transcriptome signatures uncover fungal adaptations to wood decay.</title>
        <authorList>
            <person name="Hage H."/>
            <person name="Miyauchi S."/>
            <person name="Viragh M."/>
            <person name="Drula E."/>
            <person name="Min B."/>
            <person name="Chaduli D."/>
            <person name="Navarro D."/>
            <person name="Favel A."/>
            <person name="Norest M."/>
            <person name="Lesage-Meessen L."/>
            <person name="Balint B."/>
            <person name="Merenyi Z."/>
            <person name="de Eugenio L."/>
            <person name="Morin E."/>
            <person name="Martinez A.T."/>
            <person name="Baldrian P."/>
            <person name="Stursova M."/>
            <person name="Martinez M.J."/>
            <person name="Novotny C."/>
            <person name="Magnuson J.K."/>
            <person name="Spatafora J.W."/>
            <person name="Maurice S."/>
            <person name="Pangilinan J."/>
            <person name="Andreopoulos W."/>
            <person name="LaButti K."/>
            <person name="Hundley H."/>
            <person name="Na H."/>
            <person name="Kuo A."/>
            <person name="Barry K."/>
            <person name="Lipzen A."/>
            <person name="Henrissat B."/>
            <person name="Riley R."/>
            <person name="Ahrendt S."/>
            <person name="Nagy L.G."/>
            <person name="Grigoriev I.V."/>
            <person name="Martin F."/>
            <person name="Rosso M.N."/>
        </authorList>
    </citation>
    <scope>NUCLEOTIDE SEQUENCE</scope>
    <source>
        <strain evidence="1">CBS 384.51</strain>
    </source>
</reference>
<evidence type="ECO:0000313" key="1">
    <source>
        <dbReference type="EMBL" id="KAI0088760.1"/>
    </source>
</evidence>
<dbReference type="Proteomes" id="UP001055072">
    <property type="component" value="Unassembled WGS sequence"/>
</dbReference>